<evidence type="ECO:0000313" key="2">
    <source>
        <dbReference type="EMBL" id="GHF69294.1"/>
    </source>
</evidence>
<accession>A0A8J3H0S8</accession>
<dbReference type="Proteomes" id="UP000626220">
    <property type="component" value="Unassembled WGS sequence"/>
</dbReference>
<keyword evidence="1" id="KW-1133">Transmembrane helix</keyword>
<protein>
    <submittedName>
        <fullName evidence="2">Uncharacterized protein</fullName>
    </submittedName>
</protein>
<comment type="caution">
    <text evidence="2">The sequence shown here is derived from an EMBL/GenBank/DDBJ whole genome shotgun (WGS) entry which is preliminary data.</text>
</comment>
<evidence type="ECO:0000313" key="3">
    <source>
        <dbReference type="Proteomes" id="UP000626220"/>
    </source>
</evidence>
<sequence>MFHSISIGLHAPVLGEVITPIWSDPAATAAIAETRAACHCADESRLPSGSGIVIAALCGIVGLAGGVAVWVSGAGWGWAVLAWMAAGPLALAVYATLSVFSRGNPAPCQPERCRSGWSRAEIGALSGWPSF</sequence>
<dbReference type="EMBL" id="BNCJ01000023">
    <property type="protein sequence ID" value="GHF69294.1"/>
    <property type="molecule type" value="Genomic_DNA"/>
</dbReference>
<organism evidence="2 3">
    <name type="scientific">Seohaeicola zhoushanensis</name>
    <dbReference type="NCBI Taxonomy" id="1569283"/>
    <lineage>
        <taxon>Bacteria</taxon>
        <taxon>Pseudomonadati</taxon>
        <taxon>Pseudomonadota</taxon>
        <taxon>Alphaproteobacteria</taxon>
        <taxon>Rhodobacterales</taxon>
        <taxon>Roseobacteraceae</taxon>
        <taxon>Seohaeicola</taxon>
    </lineage>
</organism>
<keyword evidence="1" id="KW-0812">Transmembrane</keyword>
<proteinExistence type="predicted"/>
<evidence type="ECO:0000256" key="1">
    <source>
        <dbReference type="SAM" id="Phobius"/>
    </source>
</evidence>
<name>A0A8J3H0S8_9RHOB</name>
<gene>
    <name evidence="2" type="ORF">GCM10017056_45420</name>
</gene>
<keyword evidence="1" id="KW-0472">Membrane</keyword>
<keyword evidence="3" id="KW-1185">Reference proteome</keyword>
<dbReference type="RefSeq" id="WP_189682427.1">
    <property type="nucleotide sequence ID" value="NZ_BNCJ01000023.1"/>
</dbReference>
<feature type="transmembrane region" description="Helical" evidence="1">
    <location>
        <begin position="52"/>
        <end position="70"/>
    </location>
</feature>
<reference evidence="2" key="1">
    <citation type="journal article" date="2014" name="Int. J. Syst. Evol. Microbiol.">
        <title>Complete genome sequence of Corynebacterium casei LMG S-19264T (=DSM 44701T), isolated from a smear-ripened cheese.</title>
        <authorList>
            <consortium name="US DOE Joint Genome Institute (JGI-PGF)"/>
            <person name="Walter F."/>
            <person name="Albersmeier A."/>
            <person name="Kalinowski J."/>
            <person name="Ruckert C."/>
        </authorList>
    </citation>
    <scope>NUCLEOTIDE SEQUENCE</scope>
    <source>
        <strain evidence="2">KCTC 42650</strain>
    </source>
</reference>
<dbReference type="AlphaFoldDB" id="A0A8J3H0S8"/>
<feature type="transmembrane region" description="Helical" evidence="1">
    <location>
        <begin position="76"/>
        <end position="97"/>
    </location>
</feature>
<reference evidence="2" key="2">
    <citation type="submission" date="2020-09" db="EMBL/GenBank/DDBJ databases">
        <authorList>
            <person name="Sun Q."/>
            <person name="Kim S."/>
        </authorList>
    </citation>
    <scope>NUCLEOTIDE SEQUENCE</scope>
    <source>
        <strain evidence="2">KCTC 42650</strain>
    </source>
</reference>